<accession>A0A4U0XPF0</accession>
<feature type="region of interest" description="Disordered" evidence="1">
    <location>
        <begin position="1"/>
        <end position="54"/>
    </location>
</feature>
<comment type="caution">
    <text evidence="2">The sequence shown here is derived from an EMBL/GenBank/DDBJ whole genome shotgun (WGS) entry which is preliminary data.</text>
</comment>
<dbReference type="EMBL" id="NAJN01000103">
    <property type="protein sequence ID" value="TKA79342.1"/>
    <property type="molecule type" value="Genomic_DNA"/>
</dbReference>
<evidence type="ECO:0008006" key="4">
    <source>
        <dbReference type="Google" id="ProtNLM"/>
    </source>
</evidence>
<sequence>MPPKKYATRAATRAAGQKRKTPTPTPESEEATDDGSQTGSSPKRVKTLEAQTEEENRLELRRLQDSIEKKLIEIGRAQWQYKKVEGVLKAKTNPVDWELPARYGAPVLVLPSLIPSPLARIADTRRDRQVEMRRRVASETYAVQRLYARIRRLRESERGSIYDKMETRLSHADDAYLAMANLGPYKRDEEDSPDPRGADVLSGLINGYHPLEDESEGAGGHKSRIGFEPYAGRRRNGEAVYEYFLAIDGCMEVRVNGQMVRPQQRPWPRYVAIGPLTGFTVVETDDAAMFFWRHLEDRHYVPAMQEPLIARRRFQDEYLWTAPREDNHSSGKKDGSEDEDDSKDGTASGDKDNSGDKNGSEGRVGSDENGDSDDGLDSLFNDTSVTGPSANPPPPAPTGSGSGPVQLATDLQQIFNTKMNELRSEPGAGTYEVRLNAYYDMDDLCLAIAAVTEAISERGKHTLALTTAAIIESAGFGKVSAGTDQRVARPRQEWLLPWVHNSSTSAKYDQSNKDATAAGFTKNADHRGHIFLTIIKAVDNEKDYNASITWMDSSPKYLESDRPIIFKEIQDRIMNSGWFEVFGDSADPVFQQTRVQIPAAEQTNGWACGLHTILNAWAYALGLRINPGVQLEKDFYPEAVEVVNLALAGRMDSQTILNFMLLRSWVESPSTIPPERLFSKTKAMATRETLSDAIVVARNVQDMMDRGVISSPLPSPTTMMNKLQDWGVSPASPGSLVTKYVSLLEAFKASTDP</sequence>
<feature type="compositionally biased region" description="Basic and acidic residues" evidence="1">
    <location>
        <begin position="323"/>
        <end position="335"/>
    </location>
</feature>
<protein>
    <recommendedName>
        <fullName evidence="4">Ubiquitin-like protease family profile domain-containing protein</fullName>
    </recommendedName>
</protein>
<dbReference type="STRING" id="331657.A0A4U0XPF0"/>
<keyword evidence="3" id="KW-1185">Reference proteome</keyword>
<dbReference type="OrthoDB" id="3825435at2759"/>
<evidence type="ECO:0000256" key="1">
    <source>
        <dbReference type="SAM" id="MobiDB-lite"/>
    </source>
</evidence>
<proteinExistence type="predicted"/>
<evidence type="ECO:0000313" key="2">
    <source>
        <dbReference type="EMBL" id="TKA79342.1"/>
    </source>
</evidence>
<feature type="region of interest" description="Disordered" evidence="1">
    <location>
        <begin position="322"/>
        <end position="406"/>
    </location>
</feature>
<reference evidence="2 3" key="1">
    <citation type="submission" date="2017-03" db="EMBL/GenBank/DDBJ databases">
        <title>Genomes of endolithic fungi from Antarctica.</title>
        <authorList>
            <person name="Coleine C."/>
            <person name="Masonjones S."/>
            <person name="Stajich J.E."/>
        </authorList>
    </citation>
    <scope>NUCLEOTIDE SEQUENCE [LARGE SCALE GENOMIC DNA]</scope>
    <source>
        <strain evidence="2 3">CCFEE 5187</strain>
    </source>
</reference>
<organism evidence="2 3">
    <name type="scientific">Cryomyces minteri</name>
    <dbReference type="NCBI Taxonomy" id="331657"/>
    <lineage>
        <taxon>Eukaryota</taxon>
        <taxon>Fungi</taxon>
        <taxon>Dikarya</taxon>
        <taxon>Ascomycota</taxon>
        <taxon>Pezizomycotina</taxon>
        <taxon>Dothideomycetes</taxon>
        <taxon>Dothideomycetes incertae sedis</taxon>
        <taxon>Cryomyces</taxon>
    </lineage>
</organism>
<gene>
    <name evidence="2" type="ORF">B0A49_01699</name>
</gene>
<name>A0A4U0XPF0_9PEZI</name>
<feature type="compositionally biased region" description="Basic and acidic residues" evidence="1">
    <location>
        <begin position="349"/>
        <end position="366"/>
    </location>
</feature>
<dbReference type="AlphaFoldDB" id="A0A4U0XPF0"/>
<dbReference type="Proteomes" id="UP000308768">
    <property type="component" value="Unassembled WGS sequence"/>
</dbReference>
<evidence type="ECO:0000313" key="3">
    <source>
        <dbReference type="Proteomes" id="UP000308768"/>
    </source>
</evidence>